<dbReference type="InterPro" id="IPR039535">
    <property type="entry name" value="ASST-like"/>
</dbReference>
<evidence type="ECO:0000313" key="5">
    <source>
        <dbReference type="Proteomes" id="UP000041254"/>
    </source>
</evidence>
<dbReference type="PhylomeDB" id="A0A0G4GSD2"/>
<evidence type="ECO:0000256" key="1">
    <source>
        <dbReference type="ARBA" id="ARBA00022729"/>
    </source>
</evidence>
<dbReference type="VEuPathDB" id="CryptoDB:Vbra_23322"/>
<dbReference type="InterPro" id="IPR032812">
    <property type="entry name" value="SbsA_Ig"/>
</dbReference>
<dbReference type="InParanoid" id="A0A0G4GSD2"/>
<feature type="region of interest" description="Disordered" evidence="2">
    <location>
        <begin position="1"/>
        <end position="26"/>
    </location>
</feature>
<dbReference type="InterPro" id="IPR053143">
    <property type="entry name" value="Arylsulfate_ST"/>
</dbReference>
<feature type="domain" description="SbsA Ig-like" evidence="3">
    <location>
        <begin position="48"/>
        <end position="142"/>
    </location>
</feature>
<protein>
    <recommendedName>
        <fullName evidence="3">SbsA Ig-like domain-containing protein</fullName>
    </recommendedName>
</protein>
<keyword evidence="1" id="KW-0732">Signal</keyword>
<dbReference type="EMBL" id="CDMY01000785">
    <property type="protein sequence ID" value="CEM33511.1"/>
    <property type="molecule type" value="Genomic_DNA"/>
</dbReference>
<organism evidence="4 5">
    <name type="scientific">Vitrella brassicaformis (strain CCMP3155)</name>
    <dbReference type="NCBI Taxonomy" id="1169540"/>
    <lineage>
        <taxon>Eukaryota</taxon>
        <taxon>Sar</taxon>
        <taxon>Alveolata</taxon>
        <taxon>Colpodellida</taxon>
        <taxon>Vitrellaceae</taxon>
        <taxon>Vitrella</taxon>
    </lineage>
</organism>
<accession>A0A0G4GSD2</accession>
<dbReference type="PANTHER" id="PTHR35340">
    <property type="entry name" value="PQQ ENZYME REPEAT PROTEIN-RELATED"/>
    <property type="match status" value="1"/>
</dbReference>
<evidence type="ECO:0000313" key="4">
    <source>
        <dbReference type="EMBL" id="CEM33511.1"/>
    </source>
</evidence>
<dbReference type="OrthoDB" id="5377172at2759"/>
<gene>
    <name evidence="4" type="ORF">Vbra_23322</name>
</gene>
<proteinExistence type="predicted"/>
<dbReference type="Pfam" id="PF13205">
    <property type="entry name" value="Big_5"/>
    <property type="match status" value="1"/>
</dbReference>
<dbReference type="Proteomes" id="UP000041254">
    <property type="component" value="Unassembled WGS sequence"/>
</dbReference>
<sequence length="662" mass="73734">MNTEQLLSSLRANGIDPGAAPKIRSEDNEPQLCVSLQVLKETTPYVYAHPLPNAVLVSPYTTIAFRPKDKVDRDSIDGKISVRGEESGEHSNGKMDLLQDGRTVWFRPDEPFKPGEKAYVNVRSGITTRTGKALPAAQWSFTMSWRKEDTYSMEPRNSTGKSVSSPEDLQLLKKIGDMMWIPGGNSTVIQEGPEHIMGSEDCEDEGKGGGVIHTPNCAYRTLPHRYPRMEVTSGDLTRLSHGYVFTSSCNLNLSSQSDKFHMITTSLGDPIFYEPSPSRASMYVCTFSPTNNRRLILREANGTVVIGGADYSNAAAFTADHGARLNYHDFQLSARSYRKGTGLVLIYDPQPINIHKTRGKLKFGESSSMTWLTGFTIQEITPEGQVILEWRSWDHLPRMLWETPSNVKDYHIYGHADEGVSGRVWDIAHANALDEMDDGSILISLRFLHQLIKIHRETGEIIWRLGGSGLSLELNATEKVARFVSSYDTGVKSYATGAYRRLSNANRAISLGFQMKSGLPSGNPFYLEVTGEGDLVVKMQFVSRNLWAYRALKAPWIGTPTWPPTALLDANNPTRTPRLHFSWNGATEVKKWRIMTGKSCDDKELTTAFAEVDKTQFEHWVDIPEGTRKCRCYQVAALGENGEEMNRSKVVATSACSGGQVE</sequence>
<dbReference type="STRING" id="1169540.A0A0G4GSD2"/>
<reference evidence="4 5" key="1">
    <citation type="submission" date="2014-11" db="EMBL/GenBank/DDBJ databases">
        <authorList>
            <person name="Zhu J."/>
            <person name="Qi W."/>
            <person name="Song R."/>
        </authorList>
    </citation>
    <scope>NUCLEOTIDE SEQUENCE [LARGE SCALE GENOMIC DNA]</scope>
</reference>
<keyword evidence="5" id="KW-1185">Reference proteome</keyword>
<name>A0A0G4GSD2_VITBC</name>
<feature type="compositionally biased region" description="Polar residues" evidence="2">
    <location>
        <begin position="1"/>
        <end position="11"/>
    </location>
</feature>
<evidence type="ECO:0000259" key="3">
    <source>
        <dbReference type="Pfam" id="PF13205"/>
    </source>
</evidence>
<dbReference type="Pfam" id="PF14269">
    <property type="entry name" value="Arylsulfotran_2"/>
    <property type="match status" value="1"/>
</dbReference>
<evidence type="ECO:0000256" key="2">
    <source>
        <dbReference type="SAM" id="MobiDB-lite"/>
    </source>
</evidence>
<dbReference type="PANTHER" id="PTHR35340:SF5">
    <property type="entry name" value="ASST-DOMAIN-CONTAINING PROTEIN"/>
    <property type="match status" value="1"/>
</dbReference>
<dbReference type="AlphaFoldDB" id="A0A0G4GSD2"/>